<dbReference type="PROSITE" id="PS51462">
    <property type="entry name" value="NUDIX"/>
    <property type="match status" value="1"/>
</dbReference>
<evidence type="ECO:0000256" key="9">
    <source>
        <dbReference type="ARBA" id="ARBA00023679"/>
    </source>
</evidence>
<name>A0A839TDP9_9GAMM</name>
<comment type="similarity">
    <text evidence="3">Belongs to the Nudix hydrolase family. NudC subfamily.</text>
</comment>
<evidence type="ECO:0000256" key="5">
    <source>
        <dbReference type="ARBA" id="ARBA00022723"/>
    </source>
</evidence>
<dbReference type="NCBIfam" id="NF001299">
    <property type="entry name" value="PRK00241.1"/>
    <property type="match status" value="1"/>
</dbReference>
<evidence type="ECO:0000313" key="11">
    <source>
        <dbReference type="EMBL" id="MBB3106184.1"/>
    </source>
</evidence>
<dbReference type="RefSeq" id="WP_183618659.1">
    <property type="nucleotide sequence ID" value="NZ_CAJHAH010000002.1"/>
</dbReference>
<keyword evidence="6 11" id="KW-0378">Hydrolase</keyword>
<evidence type="ECO:0000256" key="4">
    <source>
        <dbReference type="ARBA" id="ARBA00012381"/>
    </source>
</evidence>
<organism evidence="11 12">
    <name type="scientific">Psychrobacter luti</name>
    <dbReference type="NCBI Taxonomy" id="198481"/>
    <lineage>
        <taxon>Bacteria</taxon>
        <taxon>Pseudomonadati</taxon>
        <taxon>Pseudomonadota</taxon>
        <taxon>Gammaproteobacteria</taxon>
        <taxon>Moraxellales</taxon>
        <taxon>Moraxellaceae</taxon>
        <taxon>Psychrobacter</taxon>
    </lineage>
</organism>
<dbReference type="CDD" id="cd03429">
    <property type="entry name" value="NUDIX_NADH_pyrophosphatase_Nudt13"/>
    <property type="match status" value="1"/>
</dbReference>
<accession>A0A839TDP9</accession>
<protein>
    <recommendedName>
        <fullName evidence="4">NAD(+) diphosphatase</fullName>
        <ecNumber evidence="4">3.6.1.22</ecNumber>
    </recommendedName>
</protein>
<dbReference type="InterPro" id="IPR015797">
    <property type="entry name" value="NUDIX_hydrolase-like_dom_sf"/>
</dbReference>
<dbReference type="PANTHER" id="PTHR42904:SF6">
    <property type="entry name" value="NAD-CAPPED RNA HYDROLASE NUDT12"/>
    <property type="match status" value="1"/>
</dbReference>
<dbReference type="GO" id="GO:0019677">
    <property type="term" value="P:NAD+ catabolic process"/>
    <property type="evidence" value="ECO:0007669"/>
    <property type="project" value="TreeGrafter"/>
</dbReference>
<comment type="caution">
    <text evidence="11">The sequence shown here is derived from an EMBL/GenBank/DDBJ whole genome shotgun (WGS) entry which is preliminary data.</text>
</comment>
<feature type="domain" description="Nudix hydrolase" evidence="10">
    <location>
        <begin position="215"/>
        <end position="351"/>
    </location>
</feature>
<comment type="cofactor">
    <cofactor evidence="1">
        <name>Mg(2+)</name>
        <dbReference type="ChEBI" id="CHEBI:18420"/>
    </cofactor>
</comment>
<dbReference type="GO" id="GO:0005829">
    <property type="term" value="C:cytosol"/>
    <property type="evidence" value="ECO:0007669"/>
    <property type="project" value="TreeGrafter"/>
</dbReference>
<dbReference type="InterPro" id="IPR049734">
    <property type="entry name" value="NudC-like_C"/>
</dbReference>
<dbReference type="EMBL" id="JACHXL010000001">
    <property type="protein sequence ID" value="MBB3106184.1"/>
    <property type="molecule type" value="Genomic_DNA"/>
</dbReference>
<evidence type="ECO:0000256" key="3">
    <source>
        <dbReference type="ARBA" id="ARBA00009595"/>
    </source>
</evidence>
<dbReference type="Gene3D" id="3.90.79.20">
    <property type="match status" value="1"/>
</dbReference>
<dbReference type="Pfam" id="PF00293">
    <property type="entry name" value="NUDIX"/>
    <property type="match status" value="1"/>
</dbReference>
<evidence type="ECO:0000313" key="12">
    <source>
        <dbReference type="Proteomes" id="UP000588111"/>
    </source>
</evidence>
<dbReference type="AlphaFoldDB" id="A0A839TDP9"/>
<evidence type="ECO:0000256" key="1">
    <source>
        <dbReference type="ARBA" id="ARBA00001946"/>
    </source>
</evidence>
<dbReference type="SUPFAM" id="SSF55811">
    <property type="entry name" value="Nudix"/>
    <property type="match status" value="1"/>
</dbReference>
<evidence type="ECO:0000256" key="7">
    <source>
        <dbReference type="ARBA" id="ARBA00022842"/>
    </source>
</evidence>
<keyword evidence="5" id="KW-0479">Metal-binding</keyword>
<evidence type="ECO:0000256" key="6">
    <source>
        <dbReference type="ARBA" id="ARBA00022801"/>
    </source>
</evidence>
<dbReference type="InterPro" id="IPR050241">
    <property type="entry name" value="NAD-cap_RNA_hydrolase_NudC"/>
</dbReference>
<keyword evidence="8" id="KW-0520">NAD</keyword>
<dbReference type="GO" id="GO:0006742">
    <property type="term" value="P:NADP+ catabolic process"/>
    <property type="evidence" value="ECO:0007669"/>
    <property type="project" value="TreeGrafter"/>
</dbReference>
<dbReference type="GO" id="GO:0046872">
    <property type="term" value="F:metal ion binding"/>
    <property type="evidence" value="ECO:0007669"/>
    <property type="project" value="UniProtKB-KW"/>
</dbReference>
<evidence type="ECO:0000256" key="2">
    <source>
        <dbReference type="ARBA" id="ARBA00001947"/>
    </source>
</evidence>
<dbReference type="GO" id="GO:0035529">
    <property type="term" value="F:NADH pyrophosphatase activity"/>
    <property type="evidence" value="ECO:0007669"/>
    <property type="project" value="TreeGrafter"/>
</dbReference>
<dbReference type="PROSITE" id="PS00893">
    <property type="entry name" value="NUDIX_BOX"/>
    <property type="match status" value="1"/>
</dbReference>
<proteinExistence type="inferred from homology"/>
<dbReference type="InterPro" id="IPR020084">
    <property type="entry name" value="NUDIX_hydrolase_CS"/>
</dbReference>
<comment type="catalytic activity">
    <reaction evidence="9">
        <text>a 5'-end NAD(+)-phospho-ribonucleoside in mRNA + H2O = a 5'-end phospho-adenosine-phospho-ribonucleoside in mRNA + beta-nicotinamide D-ribonucleotide + 2 H(+)</text>
        <dbReference type="Rhea" id="RHEA:60876"/>
        <dbReference type="Rhea" id="RHEA-COMP:15698"/>
        <dbReference type="Rhea" id="RHEA-COMP:15719"/>
        <dbReference type="ChEBI" id="CHEBI:14649"/>
        <dbReference type="ChEBI" id="CHEBI:15377"/>
        <dbReference type="ChEBI" id="CHEBI:15378"/>
        <dbReference type="ChEBI" id="CHEBI:144029"/>
        <dbReference type="ChEBI" id="CHEBI:144051"/>
    </reaction>
    <physiologicalReaction direction="left-to-right" evidence="9">
        <dbReference type="Rhea" id="RHEA:60877"/>
    </physiologicalReaction>
</comment>
<comment type="cofactor">
    <cofactor evidence="2">
        <name>Zn(2+)</name>
        <dbReference type="ChEBI" id="CHEBI:29105"/>
    </cofactor>
</comment>
<dbReference type="Proteomes" id="UP000588111">
    <property type="component" value="Unassembled WGS sequence"/>
</dbReference>
<sequence>MTHAFILRDETVLCRQTPNGWLPIQVQLPDSVNDTALNTHDIHDTQPAYQVGRVTLLESLAPTHWLPNDDVKSSTRSIDSTDTDSLADFETETTYTFTSQAAIAITYDYAIAHHIDLPRIFESHDIESNALKNNDLTSNSDEKISPDTDTCAFIAYRLLITQLPFALSDQLSQAIQLLRWQADTQFCSRCAAPVVHATGGERAMLCQVCRLRQYPRVQPCIITAITRPNPQTGEMQILLAHHHRYGQQKTPQQALQYGLIAGFVEVGESLEHAVVREVAEEVNISLKDIRYVSSQPWPFPSNLMLGFRASHAGGDIVIQEDELSHADFFDLSDLPKIPSKGSIAYALIAQIAHEQGISL</sequence>
<keyword evidence="7" id="KW-0460">Magnesium</keyword>
<dbReference type="EC" id="3.6.1.22" evidence="4"/>
<dbReference type="Gene3D" id="3.90.79.10">
    <property type="entry name" value="Nucleoside Triphosphate Pyrophosphohydrolase"/>
    <property type="match status" value="1"/>
</dbReference>
<reference evidence="11 12" key="1">
    <citation type="submission" date="2020-08" db="EMBL/GenBank/DDBJ databases">
        <title>Genomic Encyclopedia of Type Strains, Phase III (KMG-III): the genomes of soil and plant-associated and newly described type strains.</title>
        <authorList>
            <person name="Whitman W."/>
        </authorList>
    </citation>
    <scope>NUCLEOTIDE SEQUENCE [LARGE SCALE GENOMIC DNA]</scope>
    <source>
        <strain evidence="11 12">CECT 5885</strain>
    </source>
</reference>
<dbReference type="InterPro" id="IPR000086">
    <property type="entry name" value="NUDIX_hydrolase_dom"/>
</dbReference>
<gene>
    <name evidence="11" type="ORF">FHS24_000675</name>
</gene>
<keyword evidence="12" id="KW-1185">Reference proteome</keyword>
<evidence type="ECO:0000259" key="10">
    <source>
        <dbReference type="PROSITE" id="PS51462"/>
    </source>
</evidence>
<dbReference type="PANTHER" id="PTHR42904">
    <property type="entry name" value="NUDIX HYDROLASE, NUDC SUBFAMILY"/>
    <property type="match status" value="1"/>
</dbReference>
<evidence type="ECO:0000256" key="8">
    <source>
        <dbReference type="ARBA" id="ARBA00023027"/>
    </source>
</evidence>